<dbReference type="InterPro" id="IPR032823">
    <property type="entry name" value="BCA_ABC_TP_C"/>
</dbReference>
<dbReference type="PATRIC" id="fig|153151.4.peg.3137"/>
<dbReference type="Gene3D" id="3.40.50.300">
    <property type="entry name" value="P-loop containing nucleotide triphosphate hydrolases"/>
    <property type="match status" value="1"/>
</dbReference>
<evidence type="ECO:0000256" key="1">
    <source>
        <dbReference type="ARBA" id="ARBA00022448"/>
    </source>
</evidence>
<accession>A0A150N176</accession>
<dbReference type="SUPFAM" id="SSF52540">
    <property type="entry name" value="P-loop containing nucleoside triphosphate hydrolases"/>
    <property type="match status" value="1"/>
</dbReference>
<protein>
    <recommendedName>
        <fullName evidence="4">ABC transporter domain-containing protein</fullName>
    </recommendedName>
</protein>
<evidence type="ECO:0000313" key="5">
    <source>
        <dbReference type="EMBL" id="KYD30459.1"/>
    </source>
</evidence>
<dbReference type="EMBL" id="LQYW01000051">
    <property type="protein sequence ID" value="KYD30459.1"/>
    <property type="molecule type" value="Genomic_DNA"/>
</dbReference>
<gene>
    <name evidence="5" type="ORF">B4110_2150</name>
</gene>
<comment type="caution">
    <text evidence="5">The sequence shown here is derived from an EMBL/GenBank/DDBJ whole genome shotgun (WGS) entry which is preliminary data.</text>
</comment>
<dbReference type="PANTHER" id="PTHR45772:SF7">
    <property type="entry name" value="AMINO ACID ABC TRANSPORTER ATP-BINDING PROTEIN"/>
    <property type="match status" value="1"/>
</dbReference>
<dbReference type="RefSeq" id="WP_062677970.1">
    <property type="nucleotide sequence ID" value="NZ_LQYW01000051.1"/>
</dbReference>
<dbReference type="GO" id="GO:1903806">
    <property type="term" value="P:L-isoleucine import across plasma membrane"/>
    <property type="evidence" value="ECO:0007669"/>
    <property type="project" value="TreeGrafter"/>
</dbReference>
<sequence length="258" mass="28240">MKENVLLQVHQLSKSFGGVHAVQNVSFYVHDREIVAVIGPNGAGKTTLFNVITGILSPTSGSIVFKGSSTVGKKPFQLAQLGITRTFQNLQVFGNMTVIENVMVGMHPRLKTGIFSAGIRLPRVSKEEKQALEQAFACLQQIGIEHLAFEKADVLPYGTQRLVEIARAAASNPSLILLDEPMAGLNPHESKKLVEVLLTMRSNGMAFLFVEHDMETVMSIADRIVVLDYGKKIAEGSPEEISQHPDVIKAYLGEEEMI</sequence>
<feature type="domain" description="ABC transporter" evidence="4">
    <location>
        <begin position="7"/>
        <end position="254"/>
    </location>
</feature>
<dbReference type="PANTHER" id="PTHR45772">
    <property type="entry name" value="CONSERVED COMPONENT OF ABC TRANSPORTER FOR NATURAL AMINO ACIDS-RELATED"/>
    <property type="match status" value="1"/>
</dbReference>
<dbReference type="GO" id="GO:0005304">
    <property type="term" value="F:L-valine transmembrane transporter activity"/>
    <property type="evidence" value="ECO:0007669"/>
    <property type="project" value="TreeGrafter"/>
</dbReference>
<reference evidence="5 6" key="1">
    <citation type="submission" date="2016-01" db="EMBL/GenBank/DDBJ databases">
        <title>Draft Genome Sequences of Seven Thermophilic Sporeformers Isolated from Foods.</title>
        <authorList>
            <person name="Berendsen E.M."/>
            <person name="Wells-Bennik M.H."/>
            <person name="Krawcyk A.O."/>
            <person name="De Jong A."/>
            <person name="Holsappel S."/>
            <person name="Eijlander R.T."/>
            <person name="Kuipers O.P."/>
        </authorList>
    </citation>
    <scope>NUCLEOTIDE SEQUENCE [LARGE SCALE GENOMIC DNA]</scope>
    <source>
        <strain evidence="5 6">B4110</strain>
    </source>
</reference>
<dbReference type="GO" id="GO:0016887">
    <property type="term" value="F:ATP hydrolysis activity"/>
    <property type="evidence" value="ECO:0007669"/>
    <property type="project" value="InterPro"/>
</dbReference>
<dbReference type="GO" id="GO:0005886">
    <property type="term" value="C:plasma membrane"/>
    <property type="evidence" value="ECO:0007669"/>
    <property type="project" value="TreeGrafter"/>
</dbReference>
<proteinExistence type="predicted"/>
<evidence type="ECO:0000256" key="3">
    <source>
        <dbReference type="ARBA" id="ARBA00022840"/>
    </source>
</evidence>
<dbReference type="GO" id="GO:0042941">
    <property type="term" value="P:D-alanine transmembrane transport"/>
    <property type="evidence" value="ECO:0007669"/>
    <property type="project" value="TreeGrafter"/>
</dbReference>
<dbReference type="InterPro" id="IPR051120">
    <property type="entry name" value="ABC_AA/LPS_Transport"/>
</dbReference>
<dbReference type="FunFam" id="3.40.50.300:FF:000421">
    <property type="entry name" value="Branched-chain amino acid ABC transporter ATP-binding protein"/>
    <property type="match status" value="1"/>
</dbReference>
<dbReference type="GO" id="GO:0015192">
    <property type="term" value="F:L-phenylalanine transmembrane transporter activity"/>
    <property type="evidence" value="ECO:0007669"/>
    <property type="project" value="TreeGrafter"/>
</dbReference>
<keyword evidence="1" id="KW-0813">Transport</keyword>
<organism evidence="5 6">
    <name type="scientific">Parageobacillus toebii</name>
    <dbReference type="NCBI Taxonomy" id="153151"/>
    <lineage>
        <taxon>Bacteria</taxon>
        <taxon>Bacillati</taxon>
        <taxon>Bacillota</taxon>
        <taxon>Bacilli</taxon>
        <taxon>Bacillales</taxon>
        <taxon>Anoxybacillaceae</taxon>
        <taxon>Parageobacillus</taxon>
    </lineage>
</organism>
<evidence type="ECO:0000259" key="4">
    <source>
        <dbReference type="PROSITE" id="PS50893"/>
    </source>
</evidence>
<dbReference type="AlphaFoldDB" id="A0A150N176"/>
<dbReference type="CDD" id="cd03219">
    <property type="entry name" value="ABC_Mj1267_LivG_branched"/>
    <property type="match status" value="1"/>
</dbReference>
<name>A0A150N176_9BACL</name>
<evidence type="ECO:0000256" key="2">
    <source>
        <dbReference type="ARBA" id="ARBA00022741"/>
    </source>
</evidence>
<dbReference type="Proteomes" id="UP000075324">
    <property type="component" value="Unassembled WGS sequence"/>
</dbReference>
<keyword evidence="3" id="KW-0067">ATP-binding</keyword>
<dbReference type="InterPro" id="IPR003593">
    <property type="entry name" value="AAA+_ATPase"/>
</dbReference>
<dbReference type="Pfam" id="PF12399">
    <property type="entry name" value="BCA_ABC_TP_C"/>
    <property type="match status" value="1"/>
</dbReference>
<dbReference type="GO" id="GO:0005524">
    <property type="term" value="F:ATP binding"/>
    <property type="evidence" value="ECO:0007669"/>
    <property type="project" value="UniProtKB-KW"/>
</dbReference>
<dbReference type="GO" id="GO:0015188">
    <property type="term" value="F:L-isoleucine transmembrane transporter activity"/>
    <property type="evidence" value="ECO:0007669"/>
    <property type="project" value="TreeGrafter"/>
</dbReference>
<dbReference type="GO" id="GO:1903805">
    <property type="term" value="P:L-valine import across plasma membrane"/>
    <property type="evidence" value="ECO:0007669"/>
    <property type="project" value="TreeGrafter"/>
</dbReference>
<dbReference type="Pfam" id="PF00005">
    <property type="entry name" value="ABC_tran"/>
    <property type="match status" value="1"/>
</dbReference>
<dbReference type="SMART" id="SM00382">
    <property type="entry name" value="AAA"/>
    <property type="match status" value="1"/>
</dbReference>
<dbReference type="InterPro" id="IPR003439">
    <property type="entry name" value="ABC_transporter-like_ATP-bd"/>
</dbReference>
<dbReference type="PROSITE" id="PS50893">
    <property type="entry name" value="ABC_TRANSPORTER_2"/>
    <property type="match status" value="1"/>
</dbReference>
<dbReference type="InterPro" id="IPR027417">
    <property type="entry name" value="P-loop_NTPase"/>
</dbReference>
<dbReference type="GO" id="GO:0015808">
    <property type="term" value="P:L-alanine transport"/>
    <property type="evidence" value="ECO:0007669"/>
    <property type="project" value="TreeGrafter"/>
</dbReference>
<keyword evidence="2" id="KW-0547">Nucleotide-binding</keyword>
<evidence type="ECO:0000313" key="6">
    <source>
        <dbReference type="Proteomes" id="UP000075324"/>
    </source>
</evidence>